<evidence type="ECO:0000313" key="16">
    <source>
        <dbReference type="Proteomes" id="UP000886998"/>
    </source>
</evidence>
<feature type="repeat" description="ANK" evidence="12">
    <location>
        <begin position="358"/>
        <end position="390"/>
    </location>
</feature>
<comment type="subcellular location">
    <subcellularLocation>
        <location evidence="2">Secreted</location>
    </subcellularLocation>
    <subcellularLocation>
        <location evidence="1">Target cell membrane</location>
    </subcellularLocation>
</comment>
<dbReference type="PROSITE" id="PS50297">
    <property type="entry name" value="ANK_REP_REGION"/>
    <property type="match status" value="6"/>
</dbReference>
<dbReference type="Pfam" id="PF00023">
    <property type="entry name" value="Ank"/>
    <property type="match status" value="1"/>
</dbReference>
<feature type="region of interest" description="Disordered" evidence="13">
    <location>
        <begin position="186"/>
        <end position="223"/>
    </location>
</feature>
<dbReference type="PRINTS" id="PR01415">
    <property type="entry name" value="ANKYRIN"/>
</dbReference>
<keyword evidence="14" id="KW-1133">Transmembrane helix</keyword>
<dbReference type="OrthoDB" id="10251692at2759"/>
<feature type="repeat" description="ANK" evidence="12">
    <location>
        <begin position="132"/>
        <end position="164"/>
    </location>
</feature>
<keyword evidence="9" id="KW-0638">Presynaptic neurotoxin</keyword>
<accession>A0A8X7CT23</accession>
<dbReference type="Pfam" id="PF12796">
    <property type="entry name" value="Ank_2"/>
    <property type="match status" value="2"/>
</dbReference>
<evidence type="ECO:0000256" key="5">
    <source>
        <dbReference type="ARBA" id="ARBA00022537"/>
    </source>
</evidence>
<keyword evidence="3" id="KW-0268">Exocytosis</keyword>
<evidence type="ECO:0000256" key="12">
    <source>
        <dbReference type="PROSITE-ProRule" id="PRU00023"/>
    </source>
</evidence>
<reference evidence="15" key="1">
    <citation type="submission" date="2020-08" db="EMBL/GenBank/DDBJ databases">
        <title>Multicomponent nature underlies the extraordinary mechanical properties of spider dragline silk.</title>
        <authorList>
            <person name="Kono N."/>
            <person name="Nakamura H."/>
            <person name="Mori M."/>
            <person name="Yoshida Y."/>
            <person name="Ohtoshi R."/>
            <person name="Malay A.D."/>
            <person name="Moran D.A.P."/>
            <person name="Tomita M."/>
            <person name="Numata K."/>
            <person name="Arakawa K."/>
        </authorList>
    </citation>
    <scope>NUCLEOTIDE SEQUENCE</scope>
</reference>
<evidence type="ECO:0000256" key="3">
    <source>
        <dbReference type="ARBA" id="ARBA00022483"/>
    </source>
</evidence>
<feature type="transmembrane region" description="Helical" evidence="14">
    <location>
        <begin position="232"/>
        <end position="258"/>
    </location>
</feature>
<evidence type="ECO:0000256" key="10">
    <source>
        <dbReference type="ARBA" id="ARBA00023043"/>
    </source>
</evidence>
<sequence>MSIKEQEIDAIFQEIEQESKESDIIEEIKQKLLACNQDTYNQWKRFNFHIDHLFEIRQEITHASRYYTTALNIAAHKGLVKTVRRLLEKGAKVSTRDGGGHTALHCAASSGNTEIIELLLEQGAHIHSYSKLGSTPLHFAATNNHINAVRCLLNKGASPLALDNNNSIPSMCATDKEVIAVLEKAEEEKHKENDAKEAEEKKHQEEAAALKKAEEEKHKREMECKKKRQAKMIAVGGIATALIVAGIGYIVDYLYYYLEGNMLTRDISKPEQVSNAKTNPEINETLEGLPKKLEKEQVDIATNGLAKVTELLIKKGAEIDKANQYGCTPLHYAAVGDHTEIVNALIGKGADVNAVGEDKWTPLHLAIENDHTEIEKVLIENEAIVEAVDINGHGYTPLHFAAQMGHTEIVNTLIENGANVNVWEC</sequence>
<evidence type="ECO:0000313" key="15">
    <source>
        <dbReference type="EMBL" id="GFY80016.1"/>
    </source>
</evidence>
<evidence type="ECO:0000256" key="8">
    <source>
        <dbReference type="ARBA" id="ARBA00022737"/>
    </source>
</evidence>
<dbReference type="Gene3D" id="1.25.40.20">
    <property type="entry name" value="Ankyrin repeat-containing domain"/>
    <property type="match status" value="3"/>
</dbReference>
<keyword evidence="14" id="KW-0472">Membrane</keyword>
<dbReference type="PROSITE" id="PS50088">
    <property type="entry name" value="ANK_REPEAT"/>
    <property type="match status" value="6"/>
</dbReference>
<dbReference type="Pfam" id="PF13637">
    <property type="entry name" value="Ank_4"/>
    <property type="match status" value="1"/>
</dbReference>
<feature type="repeat" description="ANK" evidence="12">
    <location>
        <begin position="66"/>
        <end position="98"/>
    </location>
</feature>
<dbReference type="AlphaFoldDB" id="A0A8X7CT23"/>
<keyword evidence="16" id="KW-1185">Reference proteome</keyword>
<dbReference type="PANTHER" id="PTHR24173:SF74">
    <property type="entry name" value="ANKYRIN REPEAT DOMAIN-CONTAINING PROTEIN 16"/>
    <property type="match status" value="1"/>
</dbReference>
<dbReference type="SMART" id="SM00248">
    <property type="entry name" value="ANK"/>
    <property type="match status" value="6"/>
</dbReference>
<comment type="caution">
    <text evidence="15">The sequence shown here is derived from an EMBL/GenBank/DDBJ whole genome shotgun (WGS) entry which is preliminary data.</text>
</comment>
<dbReference type="SUPFAM" id="SSF48403">
    <property type="entry name" value="Ankyrin repeat"/>
    <property type="match status" value="2"/>
</dbReference>
<gene>
    <name evidence="15" type="primary">WPAU_1060</name>
    <name evidence="15" type="ORF">TNIN_56661</name>
</gene>
<keyword evidence="8" id="KW-0677">Repeat</keyword>
<dbReference type="PANTHER" id="PTHR24173">
    <property type="entry name" value="ANKYRIN REPEAT CONTAINING"/>
    <property type="match status" value="1"/>
</dbReference>
<dbReference type="GO" id="GO:0044218">
    <property type="term" value="C:other organism cell membrane"/>
    <property type="evidence" value="ECO:0007669"/>
    <property type="project" value="UniProtKB-KW"/>
</dbReference>
<organism evidence="15 16">
    <name type="scientific">Trichonephila inaurata madagascariensis</name>
    <dbReference type="NCBI Taxonomy" id="2747483"/>
    <lineage>
        <taxon>Eukaryota</taxon>
        <taxon>Metazoa</taxon>
        <taxon>Ecdysozoa</taxon>
        <taxon>Arthropoda</taxon>
        <taxon>Chelicerata</taxon>
        <taxon>Arachnida</taxon>
        <taxon>Araneae</taxon>
        <taxon>Araneomorphae</taxon>
        <taxon>Entelegynae</taxon>
        <taxon>Araneoidea</taxon>
        <taxon>Nephilidae</taxon>
        <taxon>Trichonephila</taxon>
        <taxon>Trichonephila inaurata</taxon>
    </lineage>
</organism>
<protein>
    <submittedName>
        <fullName evidence="15">Ankyrin repeat domain protein,Ribulose-5-phosphate 4-epimerase and related epimerases and aldolases,transient-receptor-potential calcium channel protein,Ankyrin repeats</fullName>
    </submittedName>
</protein>
<keyword evidence="7" id="KW-0528">Neurotoxin</keyword>
<feature type="repeat" description="ANK" evidence="12">
    <location>
        <begin position="99"/>
        <end position="131"/>
    </location>
</feature>
<dbReference type="GO" id="GO:0090729">
    <property type="term" value="F:toxin activity"/>
    <property type="evidence" value="ECO:0007669"/>
    <property type="project" value="UniProtKB-KW"/>
</dbReference>
<keyword evidence="5" id="KW-1052">Target cell membrane</keyword>
<keyword evidence="6" id="KW-0800">Toxin</keyword>
<dbReference type="GO" id="GO:0044231">
    <property type="term" value="C:host cell presynaptic membrane"/>
    <property type="evidence" value="ECO:0007669"/>
    <property type="project" value="UniProtKB-KW"/>
</dbReference>
<feature type="repeat" description="ANK" evidence="12">
    <location>
        <begin position="325"/>
        <end position="357"/>
    </location>
</feature>
<dbReference type="Proteomes" id="UP000886998">
    <property type="component" value="Unassembled WGS sequence"/>
</dbReference>
<evidence type="ECO:0000256" key="6">
    <source>
        <dbReference type="ARBA" id="ARBA00022656"/>
    </source>
</evidence>
<evidence type="ECO:0000256" key="4">
    <source>
        <dbReference type="ARBA" id="ARBA00022525"/>
    </source>
</evidence>
<dbReference type="GO" id="GO:0006887">
    <property type="term" value="P:exocytosis"/>
    <property type="evidence" value="ECO:0007669"/>
    <property type="project" value="UniProtKB-KW"/>
</dbReference>
<dbReference type="InterPro" id="IPR036770">
    <property type="entry name" value="Ankyrin_rpt-contain_sf"/>
</dbReference>
<keyword evidence="10 12" id="KW-0040">ANK repeat</keyword>
<name>A0A8X7CT23_9ARAC</name>
<evidence type="ECO:0000256" key="9">
    <source>
        <dbReference type="ARBA" id="ARBA00023028"/>
    </source>
</evidence>
<keyword evidence="11" id="KW-1053">Target membrane</keyword>
<evidence type="ECO:0000256" key="1">
    <source>
        <dbReference type="ARBA" id="ARBA00004175"/>
    </source>
</evidence>
<proteinExistence type="predicted"/>
<keyword evidence="14" id="KW-0812">Transmembrane</keyword>
<evidence type="ECO:0000256" key="11">
    <source>
        <dbReference type="ARBA" id="ARBA00023298"/>
    </source>
</evidence>
<feature type="repeat" description="ANK" evidence="12">
    <location>
        <begin position="393"/>
        <end position="425"/>
    </location>
</feature>
<evidence type="ECO:0000256" key="14">
    <source>
        <dbReference type="SAM" id="Phobius"/>
    </source>
</evidence>
<evidence type="ECO:0000256" key="2">
    <source>
        <dbReference type="ARBA" id="ARBA00004613"/>
    </source>
</evidence>
<dbReference type="InterPro" id="IPR002110">
    <property type="entry name" value="Ankyrin_rpt"/>
</dbReference>
<dbReference type="GO" id="GO:0005576">
    <property type="term" value="C:extracellular region"/>
    <property type="evidence" value="ECO:0007669"/>
    <property type="project" value="UniProtKB-SubCell"/>
</dbReference>
<evidence type="ECO:0000256" key="7">
    <source>
        <dbReference type="ARBA" id="ARBA00022699"/>
    </source>
</evidence>
<dbReference type="EMBL" id="BMAV01023781">
    <property type="protein sequence ID" value="GFY80016.1"/>
    <property type="molecule type" value="Genomic_DNA"/>
</dbReference>
<evidence type="ECO:0000256" key="13">
    <source>
        <dbReference type="SAM" id="MobiDB-lite"/>
    </source>
</evidence>
<keyword evidence="4" id="KW-0964">Secreted</keyword>